<name>A0AAW0R796_9PEZI</name>
<dbReference type="Pfam" id="PF02668">
    <property type="entry name" value="TauD"/>
    <property type="match status" value="1"/>
</dbReference>
<organism evidence="9 10">
    <name type="scientific">Apiospora kogelbergensis</name>
    <dbReference type="NCBI Taxonomy" id="1337665"/>
    <lineage>
        <taxon>Eukaryota</taxon>
        <taxon>Fungi</taxon>
        <taxon>Dikarya</taxon>
        <taxon>Ascomycota</taxon>
        <taxon>Pezizomycotina</taxon>
        <taxon>Sordariomycetes</taxon>
        <taxon>Xylariomycetidae</taxon>
        <taxon>Amphisphaeriales</taxon>
        <taxon>Apiosporaceae</taxon>
        <taxon>Apiospora</taxon>
    </lineage>
</organism>
<gene>
    <name evidence="9" type="ORF">PG999_002046</name>
</gene>
<evidence type="ECO:0000313" key="9">
    <source>
        <dbReference type="EMBL" id="KAK8129666.1"/>
    </source>
</evidence>
<accession>A0AAW0R796</accession>
<dbReference type="SUPFAM" id="SSF51197">
    <property type="entry name" value="Clavaminate synthase-like"/>
    <property type="match status" value="1"/>
</dbReference>
<dbReference type="InterPro" id="IPR051323">
    <property type="entry name" value="AtsK-like"/>
</dbReference>
<dbReference type="PANTHER" id="PTHR30468">
    <property type="entry name" value="ALPHA-KETOGLUTARATE-DEPENDENT SULFONATE DIOXYGENASE"/>
    <property type="match status" value="1"/>
</dbReference>
<proteinExistence type="inferred from homology"/>
<reference evidence="9 10" key="1">
    <citation type="submission" date="2023-01" db="EMBL/GenBank/DDBJ databases">
        <title>Analysis of 21 Apiospora genomes using comparative genomics revels a genus with tremendous synthesis potential of carbohydrate active enzymes and secondary metabolites.</title>
        <authorList>
            <person name="Sorensen T."/>
        </authorList>
    </citation>
    <scope>NUCLEOTIDE SEQUENCE [LARGE SCALE GENOMIC DNA]</scope>
    <source>
        <strain evidence="9 10">CBS 117206</strain>
    </source>
</reference>
<feature type="region of interest" description="Disordered" evidence="7">
    <location>
        <begin position="197"/>
        <end position="223"/>
    </location>
</feature>
<evidence type="ECO:0000256" key="1">
    <source>
        <dbReference type="ARBA" id="ARBA00001954"/>
    </source>
</evidence>
<protein>
    <submittedName>
        <fullName evidence="9">Taurine catabolism dioxygenase</fullName>
    </submittedName>
</protein>
<dbReference type="InterPro" id="IPR042098">
    <property type="entry name" value="TauD-like_sf"/>
</dbReference>
<dbReference type="EMBL" id="JAQQWP010000002">
    <property type="protein sequence ID" value="KAK8129666.1"/>
    <property type="molecule type" value="Genomic_DNA"/>
</dbReference>
<dbReference type="GO" id="GO:0005737">
    <property type="term" value="C:cytoplasm"/>
    <property type="evidence" value="ECO:0007669"/>
    <property type="project" value="TreeGrafter"/>
</dbReference>
<evidence type="ECO:0000256" key="2">
    <source>
        <dbReference type="ARBA" id="ARBA00005896"/>
    </source>
</evidence>
<dbReference type="PANTHER" id="PTHR30468:SF10">
    <property type="entry name" value="TAUD_TFDA-LIKE DOMAIN-CONTAINING PROTEIN"/>
    <property type="match status" value="1"/>
</dbReference>
<keyword evidence="5" id="KW-0560">Oxidoreductase</keyword>
<comment type="cofactor">
    <cofactor evidence="1">
        <name>Fe(2+)</name>
        <dbReference type="ChEBI" id="CHEBI:29033"/>
    </cofactor>
</comment>
<dbReference type="Gene3D" id="3.60.130.10">
    <property type="entry name" value="Clavaminate synthase-like"/>
    <property type="match status" value="1"/>
</dbReference>
<feature type="domain" description="TauD/TfdA-like" evidence="8">
    <location>
        <begin position="21"/>
        <end position="313"/>
    </location>
</feature>
<comment type="similarity">
    <text evidence="2">Belongs to the TfdA dioxygenase family.</text>
</comment>
<dbReference type="Proteomes" id="UP001392437">
    <property type="component" value="Unassembled WGS sequence"/>
</dbReference>
<evidence type="ECO:0000256" key="7">
    <source>
        <dbReference type="SAM" id="MobiDB-lite"/>
    </source>
</evidence>
<keyword evidence="3" id="KW-0479">Metal-binding</keyword>
<evidence type="ECO:0000313" key="10">
    <source>
        <dbReference type="Proteomes" id="UP001392437"/>
    </source>
</evidence>
<evidence type="ECO:0000259" key="8">
    <source>
        <dbReference type="Pfam" id="PF02668"/>
    </source>
</evidence>
<evidence type="ECO:0000256" key="4">
    <source>
        <dbReference type="ARBA" id="ARBA00022964"/>
    </source>
</evidence>
<keyword evidence="10" id="KW-1185">Reference proteome</keyword>
<keyword evidence="4 9" id="KW-0223">Dioxygenase</keyword>
<keyword evidence="6" id="KW-0408">Iron</keyword>
<dbReference type="GO" id="GO:0046872">
    <property type="term" value="F:metal ion binding"/>
    <property type="evidence" value="ECO:0007669"/>
    <property type="project" value="UniProtKB-KW"/>
</dbReference>
<evidence type="ECO:0000256" key="5">
    <source>
        <dbReference type="ARBA" id="ARBA00023002"/>
    </source>
</evidence>
<dbReference type="AlphaFoldDB" id="A0AAW0R796"/>
<comment type="caution">
    <text evidence="9">The sequence shown here is derived from an EMBL/GenBank/DDBJ whole genome shotgun (WGS) entry which is preliminary data.</text>
</comment>
<dbReference type="InterPro" id="IPR003819">
    <property type="entry name" value="TauD/TfdA-like"/>
</dbReference>
<dbReference type="GO" id="GO:0016706">
    <property type="term" value="F:2-oxoglutarate-dependent dioxygenase activity"/>
    <property type="evidence" value="ECO:0007669"/>
    <property type="project" value="TreeGrafter"/>
</dbReference>
<evidence type="ECO:0000256" key="3">
    <source>
        <dbReference type="ARBA" id="ARBA00022723"/>
    </source>
</evidence>
<evidence type="ECO:0000256" key="6">
    <source>
        <dbReference type="ARBA" id="ARBA00023004"/>
    </source>
</evidence>
<sequence length="339" mass="38700">MARAKESLELSGTLTGFKSFDVTPIIGTEFVDANLKDWLESPNSEQLLHELAITVSRRGVVFFRKQDGLTDEMQKTIVQRLGILAGKPATSSLHRHAVKIAGQDDEEILLINSEENKKILGGTIYDPSFQLRQSCRPLWLCDISYEPVPSDYCLLRLTEVPESGGDTLWASGYELYDRLSKPLQSLLETLSATHQELRKRDETDPRFQIPRGSPENVGTNLNPVHPLIRTHPVTRWKSVYGIGLHIKHINNVTPEESDWLMERLSRLLVENHDLQVRFRWNNRNDVAIWDNRCTYHAATYDHDGYGVREGRRVCGVGEKPFFDPKSQSRRVALAAEKER</sequence>